<dbReference type="PRINTS" id="PR00111">
    <property type="entry name" value="ABHYDROLASE"/>
</dbReference>
<dbReference type="InterPro" id="IPR000073">
    <property type="entry name" value="AB_hydrolase_1"/>
</dbReference>
<reference evidence="2 3" key="1">
    <citation type="submission" date="2024-04" db="EMBL/GenBank/DDBJ databases">
        <title>Isolation of an actinomycete strain from pig manure.</title>
        <authorList>
            <person name="Gong T."/>
            <person name="Yu Z."/>
            <person name="An M."/>
            <person name="Wei C."/>
            <person name="Yang W."/>
            <person name="Liu L."/>
        </authorList>
    </citation>
    <scope>NUCLEOTIDE SEQUENCE [LARGE SCALE GENOMIC DNA]</scope>
    <source>
        <strain evidence="2 3">ZF39</strain>
    </source>
</reference>
<dbReference type="Pfam" id="PF00561">
    <property type="entry name" value="Abhydrolase_1"/>
    <property type="match status" value="1"/>
</dbReference>
<dbReference type="PANTHER" id="PTHR43433">
    <property type="entry name" value="HYDROLASE, ALPHA/BETA FOLD FAMILY PROTEIN"/>
    <property type="match status" value="1"/>
</dbReference>
<dbReference type="EMBL" id="CP154795">
    <property type="protein sequence ID" value="XAN08530.1"/>
    <property type="molecule type" value="Genomic_DNA"/>
</dbReference>
<dbReference type="Gene3D" id="3.40.50.1820">
    <property type="entry name" value="alpha/beta hydrolase"/>
    <property type="match status" value="1"/>
</dbReference>
<name>A0ABZ3FV08_9ACTN</name>
<gene>
    <name evidence="2" type="ORF">AADG42_14865</name>
</gene>
<evidence type="ECO:0000313" key="3">
    <source>
        <dbReference type="Proteomes" id="UP001442841"/>
    </source>
</evidence>
<feature type="domain" description="AB hydrolase-1" evidence="1">
    <location>
        <begin position="29"/>
        <end position="242"/>
    </location>
</feature>
<evidence type="ECO:0000259" key="1">
    <source>
        <dbReference type="Pfam" id="PF00561"/>
    </source>
</evidence>
<organism evidence="2 3">
    <name type="scientific">Ammonicoccus fulvus</name>
    <dbReference type="NCBI Taxonomy" id="3138240"/>
    <lineage>
        <taxon>Bacteria</taxon>
        <taxon>Bacillati</taxon>
        <taxon>Actinomycetota</taxon>
        <taxon>Actinomycetes</taxon>
        <taxon>Propionibacteriales</taxon>
        <taxon>Propionibacteriaceae</taxon>
        <taxon>Ammonicoccus</taxon>
    </lineage>
</organism>
<dbReference type="InterPro" id="IPR029058">
    <property type="entry name" value="AB_hydrolase_fold"/>
</dbReference>
<sequence length="275" mass="29878">MQTEELKVAVLGHKIRVVIRPGQGPDVRTVVIVNGIATRLDTLDGLVDKMDPSLEIIRFDPPGIGGSWSWGIPYGIPAVAAGVVAILDKLGRRDPVDVVGYSWGGVVAQQIALQSPRRVRRLVLLSSNTGVMSVPGSMQSMAMMMNPLMAQISHTDDKAIGDIYGGLARQRAEDVRQLLKADLESHAQGLMLQLLAAMTWTTLPMVRFIYQPTMILAGTDDPMVPMLNARMLADQIPAGRLYTHEGGHLEALLDPDRFGPMISKFLTAKRPGVPD</sequence>
<keyword evidence="3" id="KW-1185">Reference proteome</keyword>
<protein>
    <submittedName>
        <fullName evidence="2">Alpha/beta hydrolase</fullName>
    </submittedName>
</protein>
<proteinExistence type="predicted"/>
<dbReference type="Proteomes" id="UP001442841">
    <property type="component" value="Chromosome"/>
</dbReference>
<accession>A0ABZ3FV08</accession>
<keyword evidence="2" id="KW-0378">Hydrolase</keyword>
<dbReference type="GO" id="GO:0016787">
    <property type="term" value="F:hydrolase activity"/>
    <property type="evidence" value="ECO:0007669"/>
    <property type="project" value="UniProtKB-KW"/>
</dbReference>
<evidence type="ECO:0000313" key="2">
    <source>
        <dbReference type="EMBL" id="XAN08530.1"/>
    </source>
</evidence>
<dbReference type="RefSeq" id="WP_425309986.1">
    <property type="nucleotide sequence ID" value="NZ_CP154795.1"/>
</dbReference>
<dbReference type="SUPFAM" id="SSF53474">
    <property type="entry name" value="alpha/beta-Hydrolases"/>
    <property type="match status" value="1"/>
</dbReference>
<dbReference type="PANTHER" id="PTHR43433:SF5">
    <property type="entry name" value="AB HYDROLASE-1 DOMAIN-CONTAINING PROTEIN"/>
    <property type="match status" value="1"/>
</dbReference>
<dbReference type="InterPro" id="IPR050471">
    <property type="entry name" value="AB_hydrolase"/>
</dbReference>